<dbReference type="AlphaFoldDB" id="A0A1R1Y8S6"/>
<evidence type="ECO:0000313" key="1">
    <source>
        <dbReference type="EMBL" id="OMJ23309.1"/>
    </source>
</evidence>
<dbReference type="OrthoDB" id="29013at2759"/>
<keyword evidence="2" id="KW-1185">Reference proteome</keyword>
<reference evidence="2" key="1">
    <citation type="submission" date="2017-01" db="EMBL/GenBank/DDBJ databases">
        <authorList>
            <person name="Wang Y."/>
            <person name="White M."/>
            <person name="Kvist S."/>
            <person name="Moncalvo J.-M."/>
        </authorList>
    </citation>
    <scope>NUCLEOTIDE SEQUENCE [LARGE SCALE GENOMIC DNA]</scope>
    <source>
        <strain evidence="2">ID-206-W2</strain>
    </source>
</reference>
<accession>A0A1R1Y8S6</accession>
<evidence type="ECO:0000313" key="2">
    <source>
        <dbReference type="Proteomes" id="UP000187429"/>
    </source>
</evidence>
<gene>
    <name evidence="1" type="ORF">AYI69_g5027</name>
</gene>
<protein>
    <submittedName>
        <fullName evidence="1">Uncharacterized protein</fullName>
    </submittedName>
</protein>
<organism evidence="1 2">
    <name type="scientific">Smittium culicis</name>
    <dbReference type="NCBI Taxonomy" id="133412"/>
    <lineage>
        <taxon>Eukaryota</taxon>
        <taxon>Fungi</taxon>
        <taxon>Fungi incertae sedis</taxon>
        <taxon>Zoopagomycota</taxon>
        <taxon>Kickxellomycotina</taxon>
        <taxon>Harpellomycetes</taxon>
        <taxon>Harpellales</taxon>
        <taxon>Legeriomycetaceae</taxon>
        <taxon>Smittium</taxon>
    </lineage>
</organism>
<proteinExistence type="predicted"/>
<dbReference type="Proteomes" id="UP000187429">
    <property type="component" value="Unassembled WGS sequence"/>
</dbReference>
<sequence length="168" mass="18909">MGAITDKYDTLNSDKTNLSCSKTETSNFDTIINELEITSKDKVSFSGDLEESLNSLQINSSSIEKARLLSEMPNTLNSDQAYNKQFPNIFSQKNNLNLNFDSQGSTNAVKNEKVSPDDSTNEGFYSKRYAPSQVNVATSWQRVRHFLSFALELEETQPIEPFESVLML</sequence>
<name>A0A1R1Y8S6_9FUNG</name>
<comment type="caution">
    <text evidence="1">The sequence shown here is derived from an EMBL/GenBank/DDBJ whole genome shotgun (WGS) entry which is preliminary data.</text>
</comment>
<dbReference type="EMBL" id="LSSM01002050">
    <property type="protein sequence ID" value="OMJ23309.1"/>
    <property type="molecule type" value="Genomic_DNA"/>
</dbReference>